<accession>A0ABU5U1M8</accession>
<dbReference type="Proteomes" id="UP001301728">
    <property type="component" value="Unassembled WGS sequence"/>
</dbReference>
<gene>
    <name evidence="1" type="ORF">VB854_19310</name>
</gene>
<dbReference type="EMBL" id="JAYGHT010000129">
    <property type="protein sequence ID" value="MEA5521093.1"/>
    <property type="molecule type" value="Genomic_DNA"/>
</dbReference>
<evidence type="ECO:0000313" key="1">
    <source>
        <dbReference type="EMBL" id="MEA5521093.1"/>
    </source>
</evidence>
<reference evidence="1 2" key="1">
    <citation type="submission" date="2023-12" db="EMBL/GenBank/DDBJ databases">
        <title>Baltic Sea Cyanobacteria.</title>
        <authorList>
            <person name="Delbaje E."/>
            <person name="Fewer D.P."/>
            <person name="Shishido T.K."/>
        </authorList>
    </citation>
    <scope>NUCLEOTIDE SEQUENCE [LARGE SCALE GENOMIC DNA]</scope>
    <source>
        <strain evidence="1 2">CCNP 1315</strain>
    </source>
</reference>
<proteinExistence type="predicted"/>
<name>A0ABU5U1M8_9CYAN</name>
<evidence type="ECO:0000313" key="2">
    <source>
        <dbReference type="Proteomes" id="UP001301728"/>
    </source>
</evidence>
<sequence length="77" mass="9296">MSRTQIAATIARLLSNSLVNWAKIFSGIRYFPQHYQEHTEVRVNFEQKEQRQRLRLDFLAVVRWSYKRPKDIFAVEI</sequence>
<organism evidence="1 2">
    <name type="scientific">Limnoraphis robusta CCNP1315</name>
    <dbReference type="NCBI Taxonomy" id="3110306"/>
    <lineage>
        <taxon>Bacteria</taxon>
        <taxon>Bacillati</taxon>
        <taxon>Cyanobacteriota</taxon>
        <taxon>Cyanophyceae</taxon>
        <taxon>Oscillatoriophycideae</taxon>
        <taxon>Oscillatoriales</taxon>
        <taxon>Sirenicapillariaceae</taxon>
        <taxon>Limnoraphis</taxon>
    </lineage>
</organism>
<protein>
    <submittedName>
        <fullName evidence="1">Uncharacterized protein</fullName>
    </submittedName>
</protein>
<comment type="caution">
    <text evidence="1">The sequence shown here is derived from an EMBL/GenBank/DDBJ whole genome shotgun (WGS) entry which is preliminary data.</text>
</comment>
<keyword evidence="2" id="KW-1185">Reference proteome</keyword>
<dbReference type="RefSeq" id="WP_323217618.1">
    <property type="nucleotide sequence ID" value="NZ_JAYGHT010000129.1"/>
</dbReference>